<feature type="transmembrane region" description="Helical" evidence="4">
    <location>
        <begin position="7"/>
        <end position="31"/>
    </location>
</feature>
<evidence type="ECO:0000256" key="1">
    <source>
        <dbReference type="ARBA" id="ARBA00023015"/>
    </source>
</evidence>
<evidence type="ECO:0000256" key="2">
    <source>
        <dbReference type="ARBA" id="ARBA00023125"/>
    </source>
</evidence>
<evidence type="ECO:0000313" key="6">
    <source>
        <dbReference type="EMBL" id="MFC5985592.1"/>
    </source>
</evidence>
<keyword evidence="4" id="KW-0812">Transmembrane</keyword>
<dbReference type="PANTHER" id="PTHR43280:SF10">
    <property type="entry name" value="REGULATORY PROTEIN POCR"/>
    <property type="match status" value="1"/>
</dbReference>
<dbReference type="InterPro" id="IPR018060">
    <property type="entry name" value="HTH_AraC"/>
</dbReference>
<dbReference type="PANTHER" id="PTHR43280">
    <property type="entry name" value="ARAC-FAMILY TRANSCRIPTIONAL REGULATOR"/>
    <property type="match status" value="1"/>
</dbReference>
<reference evidence="7" key="1">
    <citation type="journal article" date="2019" name="Int. J. Syst. Evol. Microbiol.">
        <title>The Global Catalogue of Microorganisms (GCM) 10K type strain sequencing project: providing services to taxonomists for standard genome sequencing and annotation.</title>
        <authorList>
            <consortium name="The Broad Institute Genomics Platform"/>
            <consortium name="The Broad Institute Genome Sequencing Center for Infectious Disease"/>
            <person name="Wu L."/>
            <person name="Ma J."/>
        </authorList>
    </citation>
    <scope>NUCLEOTIDE SEQUENCE [LARGE SCALE GENOMIC DNA]</scope>
    <source>
        <strain evidence="7">CCM 8749</strain>
    </source>
</reference>
<feature type="domain" description="HTH araC/xylS-type" evidence="5">
    <location>
        <begin position="644"/>
        <end position="742"/>
    </location>
</feature>
<sequence length="746" mass="85769">MRKSKTFYNIFIPILILGLGLVASFGSYIYYSTTHSVADSVSESQQSLITQIRNTMEQKIQTIEYAFDTYSTTKSFSDVIGHPLTEQDFETYRELNTQLNYIATMGLEGVQYSLISLDQNWEITNGTLTRLTEEEKQMLYQEYIDASGRELFWVKMDDGIRMVQTLPVYSKNKQAIALSDISLHTLNRTLQVKPGTSVYIINKQGELLYAADGEGQALSKQHMDELTAKAADLPESGEISIGKDDEAVTALYSKSSYNNWLYVTVLDEGKVSEALTTTRIGLIVMAAFIMLLIVIMAYFLSVHLAKPIRKIQNSLAKGADPKPRDEVNWIIQSIDSIMTEKENLENLIEAEKPKLETQFVLNLLHSRLNRAEVQRSMERFGYRIDPSALFVTMLIQLDSYGDKQPSDKDVLLLTINKMMQEIVPASARMLPVVLNERTQATLLIFEQDNENEIRKQILNYGKAIIRSAREYLKCSVSIGISNPYEDIMNSKKAFEMSLEALHQRLNLGKESIIFFDDISTVIAGPTMLHYPSDLEAQLFDAIRLGDEQEVSRYLYPLLAEMMKHSKKPMDLEATLIRFVNNLIQLEQLIGAEVLLTQDNADLYHRLLDTRNPEEIERILIQEVIEPMVRMMKEKTNQQFRSIADKIATIVRTEYDQDLSLDVISERLHYSPNYLSSIFKKEYGTTFSEYVMTYRLEIAKKWLIETDMTIKDIAERLRYQNPQNFIRSFRKKEHVTPGAYRKMKVEL</sequence>
<dbReference type="EMBL" id="JBHSQV010000028">
    <property type="protein sequence ID" value="MFC5985592.1"/>
    <property type="molecule type" value="Genomic_DNA"/>
</dbReference>
<dbReference type="Pfam" id="PF12833">
    <property type="entry name" value="HTH_18"/>
    <property type="match status" value="1"/>
</dbReference>
<evidence type="ECO:0000259" key="5">
    <source>
        <dbReference type="PROSITE" id="PS01124"/>
    </source>
</evidence>
<protein>
    <submittedName>
        <fullName evidence="6">AraC family transcriptional regulator</fullName>
    </submittedName>
</protein>
<proteinExistence type="predicted"/>
<keyword evidence="1" id="KW-0805">Transcription regulation</keyword>
<evidence type="ECO:0000256" key="3">
    <source>
        <dbReference type="ARBA" id="ARBA00023163"/>
    </source>
</evidence>
<dbReference type="InterPro" id="IPR009057">
    <property type="entry name" value="Homeodomain-like_sf"/>
</dbReference>
<organism evidence="6 7">
    <name type="scientific">Marinicrinis lubricantis</name>
    <dbReference type="NCBI Taxonomy" id="2086470"/>
    <lineage>
        <taxon>Bacteria</taxon>
        <taxon>Bacillati</taxon>
        <taxon>Bacillota</taxon>
        <taxon>Bacilli</taxon>
        <taxon>Bacillales</taxon>
        <taxon>Paenibacillaceae</taxon>
    </lineage>
</organism>
<feature type="transmembrane region" description="Helical" evidence="4">
    <location>
        <begin position="280"/>
        <end position="300"/>
    </location>
</feature>
<dbReference type="PROSITE" id="PS01124">
    <property type="entry name" value="HTH_ARAC_FAMILY_2"/>
    <property type="match status" value="1"/>
</dbReference>
<dbReference type="SUPFAM" id="SSF46689">
    <property type="entry name" value="Homeodomain-like"/>
    <property type="match status" value="2"/>
</dbReference>
<name>A0ABW1IKI4_9BACL</name>
<accession>A0ABW1IKI4</accession>
<keyword evidence="4" id="KW-1133">Transmembrane helix</keyword>
<dbReference type="Proteomes" id="UP001596250">
    <property type="component" value="Unassembled WGS sequence"/>
</dbReference>
<comment type="caution">
    <text evidence="6">The sequence shown here is derived from an EMBL/GenBank/DDBJ whole genome shotgun (WGS) entry which is preliminary data.</text>
</comment>
<dbReference type="Gene3D" id="1.10.10.60">
    <property type="entry name" value="Homeodomain-like"/>
    <property type="match status" value="2"/>
</dbReference>
<evidence type="ECO:0000256" key="4">
    <source>
        <dbReference type="SAM" id="Phobius"/>
    </source>
</evidence>
<keyword evidence="3" id="KW-0804">Transcription</keyword>
<dbReference type="RefSeq" id="WP_379892583.1">
    <property type="nucleotide sequence ID" value="NZ_CBCSCT010000018.1"/>
</dbReference>
<keyword evidence="4" id="KW-0472">Membrane</keyword>
<dbReference type="SMART" id="SM00342">
    <property type="entry name" value="HTH_ARAC"/>
    <property type="match status" value="1"/>
</dbReference>
<keyword evidence="2" id="KW-0238">DNA-binding</keyword>
<gene>
    <name evidence="6" type="ORF">ACFPXP_03955</name>
</gene>
<keyword evidence="7" id="KW-1185">Reference proteome</keyword>
<evidence type="ECO:0000313" key="7">
    <source>
        <dbReference type="Proteomes" id="UP001596250"/>
    </source>
</evidence>